<evidence type="ECO:0000313" key="10">
    <source>
        <dbReference type="Proteomes" id="UP000005954"/>
    </source>
</evidence>
<evidence type="ECO:0000256" key="7">
    <source>
        <dbReference type="SAM" id="Phobius"/>
    </source>
</evidence>
<feature type="transmembrane region" description="Helical" evidence="7">
    <location>
        <begin position="483"/>
        <end position="500"/>
    </location>
</feature>
<evidence type="ECO:0000256" key="2">
    <source>
        <dbReference type="ARBA" id="ARBA00022676"/>
    </source>
</evidence>
<organism evidence="9 10">
    <name type="scientific">Roseovarius nubinhibens (strain ATCC BAA-591 / DSM 15170 / ISM)</name>
    <dbReference type="NCBI Taxonomy" id="89187"/>
    <lineage>
        <taxon>Bacteria</taxon>
        <taxon>Pseudomonadati</taxon>
        <taxon>Pseudomonadota</taxon>
        <taxon>Alphaproteobacteria</taxon>
        <taxon>Rhodobacterales</taxon>
        <taxon>Roseobacteraceae</taxon>
        <taxon>Roseovarius</taxon>
    </lineage>
</organism>
<evidence type="ECO:0000256" key="4">
    <source>
        <dbReference type="ARBA" id="ARBA00022692"/>
    </source>
</evidence>
<name>A3SIX4_ROSNI</name>
<feature type="transmembrane region" description="Helical" evidence="7">
    <location>
        <begin position="541"/>
        <end position="561"/>
    </location>
</feature>
<feature type="transmembrane region" description="Helical" evidence="7">
    <location>
        <begin position="32"/>
        <end position="52"/>
    </location>
</feature>
<keyword evidence="2" id="KW-0328">Glycosyltransferase</keyword>
<dbReference type="EMBL" id="AALY01000001">
    <property type="protein sequence ID" value="EAP77305.1"/>
    <property type="molecule type" value="Genomic_DNA"/>
</dbReference>
<proteinExistence type="predicted"/>
<feature type="transmembrane region" description="Helical" evidence="7">
    <location>
        <begin position="398"/>
        <end position="416"/>
    </location>
</feature>
<dbReference type="Gene3D" id="3.90.550.10">
    <property type="entry name" value="Spore Coat Polysaccharide Biosynthesis Protein SpsA, Chain A"/>
    <property type="match status" value="1"/>
</dbReference>
<evidence type="ECO:0000256" key="3">
    <source>
        <dbReference type="ARBA" id="ARBA00022679"/>
    </source>
</evidence>
<dbReference type="PANTHER" id="PTHR43867:SF2">
    <property type="entry name" value="CELLULOSE SYNTHASE CATALYTIC SUBUNIT A [UDP-FORMING]"/>
    <property type="match status" value="1"/>
</dbReference>
<sequence>MRASPDTMTAAPRQRQRDPRFTRPLLTGAKRLKYDVMALGWLVAAIWFWHWWFQPEHILPGASYWIVTACLGWLFFLQGFFVTVIRKARVPDGPPPDPAITRVAMVVTKAPSEPFSMVRRTLEAMLAQDYPHDTWLADEDPQPATIAWCEAHGVRISTRKGCAAYHRVEWPRRTRCKEGNLAYFYDHYGYEQYDVVSQLDADHVPQPGYLTEILRGFRDPAVGYVSAPSICRQNAGQSWAARTRLFTEAAFHGMFQAGYSGALAPMCIGSHYAVRTKALREIGGLGPELAEDHSTTMLMNAGGWRGVHALDAIAEGDGPATAADLCTQEFQWSRSLLSLLLHHTPRYLGQMPWRLRAQFLFCQLLYPLFALFMTAFYLLPIAAVIFDIRYADVTYPAFLGHMAVPLLILVIIAFAIRADGFFRPRDGKVIAWEKALFMALQWPWVLWGCVMAVRDRIGGGFVDFRITPKGEAVEAQLPLRVTLPYAALALGCLIPVLLCAEVTQARGFYMLTLINGIFYSLIVATIVFRHLRDHRLRPRDLLGHLAFPPLLAALIVAAVGLRGEDGLFALAYGVAPVGIVDHHYVVAGAGMGDPGTVRFEWNLNWVSDLVSGRKE</sequence>
<feature type="transmembrane region" description="Helical" evidence="7">
    <location>
        <begin position="507"/>
        <end position="529"/>
    </location>
</feature>
<keyword evidence="5 7" id="KW-1133">Transmembrane helix</keyword>
<dbReference type="Proteomes" id="UP000005954">
    <property type="component" value="Unassembled WGS sequence"/>
</dbReference>
<dbReference type="Pfam" id="PF13632">
    <property type="entry name" value="Glyco_trans_2_3"/>
    <property type="match status" value="1"/>
</dbReference>
<dbReference type="STRING" id="89187.ISM_03410"/>
<dbReference type="InterPro" id="IPR029044">
    <property type="entry name" value="Nucleotide-diphossugar_trans"/>
</dbReference>
<dbReference type="GO" id="GO:0005886">
    <property type="term" value="C:plasma membrane"/>
    <property type="evidence" value="ECO:0007669"/>
    <property type="project" value="TreeGrafter"/>
</dbReference>
<reference evidence="9 10" key="1">
    <citation type="submission" date="2005-12" db="EMBL/GenBank/DDBJ databases">
        <authorList>
            <person name="Moran M.A."/>
            <person name="Ferriera S."/>
            <person name="Johnson J."/>
            <person name="Kravitz S."/>
            <person name="Halpern A."/>
            <person name="Remington K."/>
            <person name="Beeson K."/>
            <person name="Tran B."/>
            <person name="Rogers Y.-H."/>
            <person name="Friedman R."/>
            <person name="Venter J.C."/>
        </authorList>
    </citation>
    <scope>NUCLEOTIDE SEQUENCE [LARGE SCALE GENOMIC DNA]</scope>
    <source>
        <strain evidence="10">ATCC BAA-591 / DSM 15170 / ISM</strain>
    </source>
</reference>
<dbReference type="HOGENOM" id="CLU_026225_0_0_5"/>
<dbReference type="GO" id="GO:0016758">
    <property type="term" value="F:hexosyltransferase activity"/>
    <property type="evidence" value="ECO:0007669"/>
    <property type="project" value="TreeGrafter"/>
</dbReference>
<evidence type="ECO:0000256" key="5">
    <source>
        <dbReference type="ARBA" id="ARBA00022989"/>
    </source>
</evidence>
<keyword evidence="10" id="KW-1185">Reference proteome</keyword>
<dbReference type="AlphaFoldDB" id="A3SIX4"/>
<comment type="subcellular location">
    <subcellularLocation>
        <location evidence="1">Membrane</location>
        <topology evidence="1">Multi-pass membrane protein</topology>
    </subcellularLocation>
</comment>
<dbReference type="eggNOG" id="COG1215">
    <property type="taxonomic scope" value="Bacteria"/>
</dbReference>
<evidence type="ECO:0000259" key="8">
    <source>
        <dbReference type="Pfam" id="PF13632"/>
    </source>
</evidence>
<dbReference type="OrthoDB" id="9806824at2"/>
<comment type="caution">
    <text evidence="9">The sequence shown here is derived from an EMBL/GenBank/DDBJ whole genome shotgun (WGS) entry which is preliminary data.</text>
</comment>
<evidence type="ECO:0000256" key="1">
    <source>
        <dbReference type="ARBA" id="ARBA00004141"/>
    </source>
</evidence>
<dbReference type="PANTHER" id="PTHR43867">
    <property type="entry name" value="CELLULOSE SYNTHASE CATALYTIC SUBUNIT A [UDP-FORMING]"/>
    <property type="match status" value="1"/>
</dbReference>
<keyword evidence="4 7" id="KW-0812">Transmembrane</keyword>
<protein>
    <submittedName>
        <fullName evidence="9">Cellulose synthase-like protein</fullName>
    </submittedName>
</protein>
<feature type="domain" description="Glycosyltransferase 2-like" evidence="8">
    <location>
        <begin position="199"/>
        <end position="385"/>
    </location>
</feature>
<evidence type="ECO:0000256" key="6">
    <source>
        <dbReference type="ARBA" id="ARBA00023136"/>
    </source>
</evidence>
<evidence type="ECO:0000313" key="9">
    <source>
        <dbReference type="EMBL" id="EAP77305.1"/>
    </source>
</evidence>
<feature type="transmembrane region" description="Helical" evidence="7">
    <location>
        <begin position="364"/>
        <end position="386"/>
    </location>
</feature>
<feature type="transmembrane region" description="Helical" evidence="7">
    <location>
        <begin position="64"/>
        <end position="85"/>
    </location>
</feature>
<dbReference type="InterPro" id="IPR050321">
    <property type="entry name" value="Glycosyltr_2/OpgH_subfam"/>
</dbReference>
<keyword evidence="3" id="KW-0808">Transferase</keyword>
<dbReference type="SUPFAM" id="SSF53448">
    <property type="entry name" value="Nucleotide-diphospho-sugar transferases"/>
    <property type="match status" value="1"/>
</dbReference>
<gene>
    <name evidence="9" type="ORF">ISM_03410</name>
</gene>
<keyword evidence="6 7" id="KW-0472">Membrane</keyword>
<dbReference type="InterPro" id="IPR001173">
    <property type="entry name" value="Glyco_trans_2-like"/>
</dbReference>
<accession>A3SIX4</accession>